<organism evidence="2 3">
    <name type="scientific">Cardiocondyla obscurior</name>
    <dbReference type="NCBI Taxonomy" id="286306"/>
    <lineage>
        <taxon>Eukaryota</taxon>
        <taxon>Metazoa</taxon>
        <taxon>Ecdysozoa</taxon>
        <taxon>Arthropoda</taxon>
        <taxon>Hexapoda</taxon>
        <taxon>Insecta</taxon>
        <taxon>Pterygota</taxon>
        <taxon>Neoptera</taxon>
        <taxon>Endopterygota</taxon>
        <taxon>Hymenoptera</taxon>
        <taxon>Apocrita</taxon>
        <taxon>Aculeata</taxon>
        <taxon>Formicoidea</taxon>
        <taxon>Formicidae</taxon>
        <taxon>Myrmicinae</taxon>
        <taxon>Cardiocondyla</taxon>
    </lineage>
</organism>
<keyword evidence="3" id="KW-1185">Reference proteome</keyword>
<accession>A0AAW2E440</accession>
<feature type="compositionally biased region" description="Basic and acidic residues" evidence="1">
    <location>
        <begin position="219"/>
        <end position="228"/>
    </location>
</feature>
<dbReference type="AlphaFoldDB" id="A0AAW2E440"/>
<gene>
    <name evidence="2" type="ORF">PUN28_020362</name>
</gene>
<reference evidence="2 3" key="1">
    <citation type="submission" date="2023-03" db="EMBL/GenBank/DDBJ databases">
        <title>High recombination rates correlate with genetic variation in Cardiocondyla obscurior ants.</title>
        <authorList>
            <person name="Errbii M."/>
        </authorList>
    </citation>
    <scope>NUCLEOTIDE SEQUENCE [LARGE SCALE GENOMIC DNA]</scope>
    <source>
        <strain evidence="2">Alpha-2009</strain>
        <tissue evidence="2">Whole body</tissue>
    </source>
</reference>
<dbReference type="Proteomes" id="UP001430953">
    <property type="component" value="Unassembled WGS sequence"/>
</dbReference>
<evidence type="ECO:0000313" key="2">
    <source>
        <dbReference type="EMBL" id="KAL0098406.1"/>
    </source>
</evidence>
<protein>
    <recommendedName>
        <fullName evidence="4">Secreted protein</fullName>
    </recommendedName>
</protein>
<dbReference type="EMBL" id="JADYXP020000073">
    <property type="protein sequence ID" value="KAL0098406.1"/>
    <property type="molecule type" value="Genomic_DNA"/>
</dbReference>
<feature type="region of interest" description="Disordered" evidence="1">
    <location>
        <begin position="204"/>
        <end position="235"/>
    </location>
</feature>
<evidence type="ECO:0008006" key="4">
    <source>
        <dbReference type="Google" id="ProtNLM"/>
    </source>
</evidence>
<proteinExistence type="predicted"/>
<evidence type="ECO:0000256" key="1">
    <source>
        <dbReference type="SAM" id="MobiDB-lite"/>
    </source>
</evidence>
<comment type="caution">
    <text evidence="2">The sequence shown here is derived from an EMBL/GenBank/DDBJ whole genome shotgun (WGS) entry which is preliminary data.</text>
</comment>
<name>A0AAW2E440_9HYME</name>
<evidence type="ECO:0000313" key="3">
    <source>
        <dbReference type="Proteomes" id="UP001430953"/>
    </source>
</evidence>
<sequence length="235" mass="26047">MTKYASLVLLSALSYFRAVRSAKYASLVLLSAWSYFRAVLAAKYASLVLLSARSYFRAVRSAKYANLVLLLLGAASERFGQITYLLILWQDKFSICAVFSSSLSSSSELSAGGVAKSLSLVLLRALLSCGRRRAKSPSLVLLLEPLSCRPAEWQSPRASSQRGNCSTEYNTPPRYLSRYRRFRVSTSNSRNSCSTVRRRAVVAVRSRRRAQAPYGKPGSCDDRSEDRPPSSVTLF</sequence>